<reference evidence="5" key="1">
    <citation type="journal article" date="2019" name="Int. J. Syst. Evol. Microbiol.">
        <title>The Global Catalogue of Microorganisms (GCM) 10K type strain sequencing project: providing services to taxonomists for standard genome sequencing and annotation.</title>
        <authorList>
            <consortium name="The Broad Institute Genomics Platform"/>
            <consortium name="The Broad Institute Genome Sequencing Center for Infectious Disease"/>
            <person name="Wu L."/>
            <person name="Ma J."/>
        </authorList>
    </citation>
    <scope>NUCLEOTIDE SEQUENCE [LARGE SCALE GENOMIC DNA]</scope>
    <source>
        <strain evidence="5">CGMCC 4.7093</strain>
    </source>
</reference>
<organism evidence="4 5">
    <name type="scientific">Actinomycetospora atypica</name>
    <dbReference type="NCBI Taxonomy" id="1290095"/>
    <lineage>
        <taxon>Bacteria</taxon>
        <taxon>Bacillati</taxon>
        <taxon>Actinomycetota</taxon>
        <taxon>Actinomycetes</taxon>
        <taxon>Pseudonocardiales</taxon>
        <taxon>Pseudonocardiaceae</taxon>
        <taxon>Actinomycetospora</taxon>
    </lineage>
</organism>
<dbReference type="CDD" id="cd07302">
    <property type="entry name" value="CHD"/>
    <property type="match status" value="1"/>
</dbReference>
<dbReference type="EMBL" id="JBHSIV010000037">
    <property type="protein sequence ID" value="MFC5065450.1"/>
    <property type="molecule type" value="Genomic_DNA"/>
</dbReference>
<accession>A0ABV9YRE7</accession>
<feature type="compositionally biased region" description="Basic and acidic residues" evidence="2">
    <location>
        <begin position="376"/>
        <end position="393"/>
    </location>
</feature>
<dbReference type="InterPro" id="IPR029787">
    <property type="entry name" value="Nucleotide_cyclase"/>
</dbReference>
<dbReference type="InterPro" id="IPR050697">
    <property type="entry name" value="Adenylyl/Guanylyl_Cyclase_3/4"/>
</dbReference>
<dbReference type="Gene3D" id="3.30.70.1230">
    <property type="entry name" value="Nucleotide cyclase"/>
    <property type="match status" value="1"/>
</dbReference>
<proteinExistence type="inferred from homology"/>
<sequence>MGPTDSAAALRRSAIEALQQGRTASQVYDEGGRLEWVSEQMLELAGADSSTEVGIGMELEDGLDLPVWTAMLTDRTREDLRAELAGHLDPDTDQPPVWVAPVELHLAHRTRPVGMLGLTIRGPDGSVAGTALVFAPLLPARVLALVSEGDEAMFTRMADLTEPGRRPTAVLFADIDSSGPLSRRLPTAAYFDLIRRFATVFDDLVARHGGIVGKHAGDGASAFFLAGDAGAGPSGADESAAAHAALAVALALPDAARTIVGDLVEGGVGLAREDFRVNVGVHWGSDLYIGQIVTGGRLEVTALGDEVNECARVEHVAAGGQLLASKPLVERLDHDAATDLGLDPLRLVYRPLAELAADDRKALRDAGTLAVVDLSSHGEGDHPGSGRDEAGPA</sequence>
<dbReference type="Proteomes" id="UP001595947">
    <property type="component" value="Unassembled WGS sequence"/>
</dbReference>
<evidence type="ECO:0000256" key="2">
    <source>
        <dbReference type="SAM" id="MobiDB-lite"/>
    </source>
</evidence>
<feature type="region of interest" description="Disordered" evidence="2">
    <location>
        <begin position="373"/>
        <end position="393"/>
    </location>
</feature>
<gene>
    <name evidence="4" type="ORF">ACFPBZ_24750</name>
</gene>
<dbReference type="Pfam" id="PF00211">
    <property type="entry name" value="Guanylate_cyc"/>
    <property type="match status" value="1"/>
</dbReference>
<evidence type="ECO:0000313" key="5">
    <source>
        <dbReference type="Proteomes" id="UP001595947"/>
    </source>
</evidence>
<comment type="caution">
    <text evidence="4">The sequence shown here is derived from an EMBL/GenBank/DDBJ whole genome shotgun (WGS) entry which is preliminary data.</text>
</comment>
<evidence type="ECO:0000313" key="4">
    <source>
        <dbReference type="EMBL" id="MFC5065450.1"/>
    </source>
</evidence>
<evidence type="ECO:0000259" key="3">
    <source>
        <dbReference type="PROSITE" id="PS50125"/>
    </source>
</evidence>
<feature type="domain" description="Guanylate cyclase" evidence="3">
    <location>
        <begin position="169"/>
        <end position="314"/>
    </location>
</feature>
<dbReference type="PANTHER" id="PTHR43081">
    <property type="entry name" value="ADENYLATE CYCLASE, TERMINAL-DIFFERENTIATION SPECIFIC-RELATED"/>
    <property type="match status" value="1"/>
</dbReference>
<dbReference type="SUPFAM" id="SSF55073">
    <property type="entry name" value="Nucleotide cyclase"/>
    <property type="match status" value="1"/>
</dbReference>
<evidence type="ECO:0000256" key="1">
    <source>
        <dbReference type="ARBA" id="ARBA00005381"/>
    </source>
</evidence>
<dbReference type="PROSITE" id="PS50125">
    <property type="entry name" value="GUANYLATE_CYCLASE_2"/>
    <property type="match status" value="1"/>
</dbReference>
<dbReference type="InterPro" id="IPR001054">
    <property type="entry name" value="A/G_cyclase"/>
</dbReference>
<keyword evidence="5" id="KW-1185">Reference proteome</keyword>
<dbReference type="PANTHER" id="PTHR43081:SF1">
    <property type="entry name" value="ADENYLATE CYCLASE, TERMINAL-DIFFERENTIATION SPECIFIC"/>
    <property type="match status" value="1"/>
</dbReference>
<protein>
    <submittedName>
        <fullName evidence="4">Adenylate/guanylate cyclase domain-containing protein</fullName>
    </submittedName>
</protein>
<comment type="similarity">
    <text evidence="1">Belongs to the adenylyl cyclase class-3 family.</text>
</comment>
<dbReference type="RefSeq" id="WP_378038781.1">
    <property type="nucleotide sequence ID" value="NZ_JBHSIV010000037.1"/>
</dbReference>
<name>A0ABV9YRE7_9PSEU</name>